<dbReference type="SMART" id="SM00320">
    <property type="entry name" value="WD40"/>
    <property type="match status" value="5"/>
</dbReference>
<dbReference type="PROSITE" id="PS50249">
    <property type="entry name" value="MPN"/>
    <property type="match status" value="1"/>
</dbReference>
<proteinExistence type="inferred from homology"/>
<dbReference type="InterPro" id="IPR045810">
    <property type="entry name" value="eIF3h_C"/>
</dbReference>
<evidence type="ECO:0000259" key="16">
    <source>
        <dbReference type="PROSITE" id="PS50249"/>
    </source>
</evidence>
<evidence type="ECO:0000313" key="18">
    <source>
        <dbReference type="Proteomes" id="UP000678499"/>
    </source>
</evidence>
<keyword evidence="5 13" id="KW-0349">Heme</keyword>
<dbReference type="Pfam" id="PF01398">
    <property type="entry name" value="JAB"/>
    <property type="match status" value="1"/>
</dbReference>
<evidence type="ECO:0000256" key="13">
    <source>
        <dbReference type="PIRSR" id="PIRSR602401-1"/>
    </source>
</evidence>
<dbReference type="SMART" id="SM00232">
    <property type="entry name" value="JAB_MPN"/>
    <property type="match status" value="1"/>
</dbReference>
<dbReference type="OrthoDB" id="10265695at2759"/>
<comment type="cofactor">
    <cofactor evidence="1 13">
        <name>heme</name>
        <dbReference type="ChEBI" id="CHEBI:30413"/>
    </cofactor>
</comment>
<dbReference type="GO" id="GO:0003743">
    <property type="term" value="F:translation initiation factor activity"/>
    <property type="evidence" value="ECO:0007669"/>
    <property type="project" value="UniProtKB-UniRule"/>
</dbReference>
<evidence type="ECO:0000256" key="12">
    <source>
        <dbReference type="HAMAP-Rule" id="MF_03007"/>
    </source>
</evidence>
<keyword evidence="18" id="KW-1185">Reference proteome</keyword>
<evidence type="ECO:0000256" key="5">
    <source>
        <dbReference type="ARBA" id="ARBA00022617"/>
    </source>
</evidence>
<keyword evidence="10" id="KW-0503">Monooxygenase</keyword>
<evidence type="ECO:0000256" key="14">
    <source>
        <dbReference type="PROSITE-ProRule" id="PRU00221"/>
    </source>
</evidence>
<dbReference type="PRINTS" id="PR00463">
    <property type="entry name" value="EP450I"/>
</dbReference>
<dbReference type="SUPFAM" id="SSF50978">
    <property type="entry name" value="WD40 repeat-like"/>
    <property type="match status" value="2"/>
</dbReference>
<accession>A0A7R9BFQ9</accession>
<dbReference type="InterPro" id="IPR001128">
    <property type="entry name" value="Cyt_P450"/>
</dbReference>
<dbReference type="GO" id="GO:0005852">
    <property type="term" value="C:eukaryotic translation initiation factor 3 complex"/>
    <property type="evidence" value="ECO:0007669"/>
    <property type="project" value="UniProtKB-UniRule"/>
</dbReference>
<comment type="subcellular location">
    <subcellularLocation>
        <location evidence="12">Cytoplasm</location>
    </subcellularLocation>
</comment>
<evidence type="ECO:0000256" key="1">
    <source>
        <dbReference type="ARBA" id="ARBA00001971"/>
    </source>
</evidence>
<dbReference type="InterPro" id="IPR001680">
    <property type="entry name" value="WD40_rpt"/>
</dbReference>
<dbReference type="PROSITE" id="PS00086">
    <property type="entry name" value="CYTOCHROME_P450"/>
    <property type="match status" value="1"/>
</dbReference>
<dbReference type="Gene3D" id="3.40.140.10">
    <property type="entry name" value="Cytidine Deaminase, domain 2"/>
    <property type="match status" value="1"/>
</dbReference>
<dbReference type="InterPro" id="IPR002401">
    <property type="entry name" value="Cyt_P450_E_grp-I"/>
</dbReference>
<comment type="subunit">
    <text evidence="11">Component of the eukaryotic translation initiation factor 3 (eIF-3) complex. The eIF-3 complex interacts with pix. Interacts with mxt.</text>
</comment>
<keyword evidence="14" id="KW-0853">WD repeat</keyword>
<name>A0A7R9BFQ9_9CRUS</name>
<dbReference type="Pfam" id="PF00067">
    <property type="entry name" value="p450"/>
    <property type="match status" value="1"/>
</dbReference>
<dbReference type="InterPro" id="IPR037518">
    <property type="entry name" value="MPN"/>
</dbReference>
<dbReference type="Gene3D" id="1.10.630.10">
    <property type="entry name" value="Cytochrome P450"/>
    <property type="match status" value="1"/>
</dbReference>
<dbReference type="SUPFAM" id="SSF48264">
    <property type="entry name" value="Cytochrome P450"/>
    <property type="match status" value="1"/>
</dbReference>
<keyword evidence="7 12" id="KW-0648">Protein biosynthesis</keyword>
<dbReference type="GO" id="GO:0016282">
    <property type="term" value="C:eukaryotic 43S preinitiation complex"/>
    <property type="evidence" value="ECO:0007669"/>
    <property type="project" value="UniProtKB-UniRule"/>
</dbReference>
<dbReference type="InterPro" id="IPR036396">
    <property type="entry name" value="Cyt_P450_sf"/>
</dbReference>
<evidence type="ECO:0000256" key="7">
    <source>
        <dbReference type="ARBA" id="ARBA00022917"/>
    </source>
</evidence>
<dbReference type="GO" id="GO:0033290">
    <property type="term" value="C:eukaryotic 48S preinitiation complex"/>
    <property type="evidence" value="ECO:0007669"/>
    <property type="project" value="UniProtKB-UniRule"/>
</dbReference>
<evidence type="ECO:0000256" key="6">
    <source>
        <dbReference type="ARBA" id="ARBA00022723"/>
    </source>
</evidence>
<dbReference type="FunFam" id="1.10.630.10:FF:000006">
    <property type="entry name" value="Cytochrome P450 302a1, mitochondrial"/>
    <property type="match status" value="1"/>
</dbReference>
<dbReference type="InterPro" id="IPR050479">
    <property type="entry name" value="CYP11_CYP27_families"/>
</dbReference>
<keyword evidence="3 12" id="KW-0963">Cytoplasm</keyword>
<dbReference type="GO" id="GO:0001732">
    <property type="term" value="P:formation of cytoplasmic translation initiation complex"/>
    <property type="evidence" value="ECO:0007669"/>
    <property type="project" value="UniProtKB-UniRule"/>
</dbReference>
<dbReference type="CDD" id="cd08065">
    <property type="entry name" value="MPN_eIF3h"/>
    <property type="match status" value="1"/>
</dbReference>
<dbReference type="CDD" id="cd11054">
    <property type="entry name" value="CYP24A1-like"/>
    <property type="match status" value="1"/>
</dbReference>
<dbReference type="EMBL" id="CAJPEX010000253">
    <property type="protein sequence ID" value="CAG0914606.1"/>
    <property type="molecule type" value="Genomic_DNA"/>
</dbReference>
<keyword evidence="9 13" id="KW-0408">Iron</keyword>
<dbReference type="Gene3D" id="2.130.10.10">
    <property type="entry name" value="YVTN repeat-like/Quinoprotein amine dehydrogenase"/>
    <property type="match status" value="1"/>
</dbReference>
<dbReference type="HAMAP" id="MF_03007">
    <property type="entry name" value="eIF3h"/>
    <property type="match status" value="1"/>
</dbReference>
<dbReference type="GO" id="GO:0004497">
    <property type="term" value="F:monooxygenase activity"/>
    <property type="evidence" value="ECO:0007669"/>
    <property type="project" value="UniProtKB-KW"/>
</dbReference>
<dbReference type="GO" id="GO:0008237">
    <property type="term" value="F:metallopeptidase activity"/>
    <property type="evidence" value="ECO:0007669"/>
    <property type="project" value="InterPro"/>
</dbReference>
<dbReference type="InterPro" id="IPR036322">
    <property type="entry name" value="WD40_repeat_dom_sf"/>
</dbReference>
<dbReference type="PRINTS" id="PR00385">
    <property type="entry name" value="P450"/>
</dbReference>
<dbReference type="PANTHER" id="PTHR24279">
    <property type="entry name" value="CYTOCHROME P450"/>
    <property type="match status" value="1"/>
</dbReference>
<keyword evidence="15" id="KW-0812">Transmembrane</keyword>
<evidence type="ECO:0000256" key="11">
    <source>
        <dbReference type="ARBA" id="ARBA00047068"/>
    </source>
</evidence>
<dbReference type="GO" id="GO:0005506">
    <property type="term" value="F:iron ion binding"/>
    <property type="evidence" value="ECO:0007669"/>
    <property type="project" value="InterPro"/>
</dbReference>
<feature type="domain" description="MPN" evidence="16">
    <location>
        <begin position="1286"/>
        <end position="1419"/>
    </location>
</feature>
<organism evidence="17">
    <name type="scientific">Notodromas monacha</name>
    <dbReference type="NCBI Taxonomy" id="399045"/>
    <lineage>
        <taxon>Eukaryota</taxon>
        <taxon>Metazoa</taxon>
        <taxon>Ecdysozoa</taxon>
        <taxon>Arthropoda</taxon>
        <taxon>Crustacea</taxon>
        <taxon>Oligostraca</taxon>
        <taxon>Ostracoda</taxon>
        <taxon>Podocopa</taxon>
        <taxon>Podocopida</taxon>
        <taxon>Cypridocopina</taxon>
        <taxon>Cypridoidea</taxon>
        <taxon>Cyprididae</taxon>
        <taxon>Notodromas</taxon>
    </lineage>
</organism>
<dbReference type="Proteomes" id="UP000678499">
    <property type="component" value="Unassembled WGS sequence"/>
</dbReference>
<keyword evidence="15" id="KW-0472">Membrane</keyword>
<comment type="function">
    <text evidence="12">Component of the eukaryotic translation initiation factor 3 (eIF-3) complex, which is involved in protein synthesis of a specialized repertoire of mRNAs and, together with other initiation factors, stimulates binding of mRNA and methionyl-tRNAi to the 40S ribosome. The eIF-3 complex specifically targets and initiates translation of a subset of mRNAs involved in cell proliferation.</text>
</comment>
<comment type="similarity">
    <text evidence="2">Belongs to the cytochrome P450 family.</text>
</comment>
<evidence type="ECO:0000256" key="8">
    <source>
        <dbReference type="ARBA" id="ARBA00023002"/>
    </source>
</evidence>
<protein>
    <recommendedName>
        <fullName evidence="12">Eukaryotic translation initiation factor 3 subunit H</fullName>
        <shortName evidence="12">eIF3h</shortName>
    </recommendedName>
</protein>
<keyword evidence="8" id="KW-0560">Oxidoreductase</keyword>
<dbReference type="EMBL" id="OA882290">
    <property type="protein sequence ID" value="CAD7274454.1"/>
    <property type="molecule type" value="Genomic_DNA"/>
</dbReference>
<dbReference type="InterPro" id="IPR017972">
    <property type="entry name" value="Cyt_P450_CS"/>
</dbReference>
<keyword evidence="6 13" id="KW-0479">Metal-binding</keyword>
<feature type="repeat" description="WD" evidence="14">
    <location>
        <begin position="697"/>
        <end position="723"/>
    </location>
</feature>
<dbReference type="GO" id="GO:0016705">
    <property type="term" value="F:oxidoreductase activity, acting on paired donors, with incorporation or reduction of molecular oxygen"/>
    <property type="evidence" value="ECO:0007669"/>
    <property type="project" value="InterPro"/>
</dbReference>
<dbReference type="GO" id="GO:0020037">
    <property type="term" value="F:heme binding"/>
    <property type="evidence" value="ECO:0007669"/>
    <property type="project" value="InterPro"/>
</dbReference>
<evidence type="ECO:0000256" key="10">
    <source>
        <dbReference type="ARBA" id="ARBA00023033"/>
    </source>
</evidence>
<dbReference type="FunFam" id="3.40.140.10:FF:000045">
    <property type="entry name" value="Eukaryotic translation initiation factor 3 subunit H"/>
    <property type="match status" value="1"/>
</dbReference>
<evidence type="ECO:0000256" key="9">
    <source>
        <dbReference type="ARBA" id="ARBA00023004"/>
    </source>
</evidence>
<feature type="transmembrane region" description="Helical" evidence="15">
    <location>
        <begin position="1157"/>
        <end position="1177"/>
    </location>
</feature>
<feature type="binding site" description="axial binding residue" evidence="13">
    <location>
        <position position="431"/>
    </location>
    <ligand>
        <name>heme</name>
        <dbReference type="ChEBI" id="CHEBI:30413"/>
    </ligand>
    <ligandPart>
        <name>Fe</name>
        <dbReference type="ChEBI" id="CHEBI:18248"/>
    </ligandPart>
</feature>
<gene>
    <name evidence="17" type="ORF">NMOB1V02_LOCUS2285</name>
</gene>
<dbReference type="Pfam" id="PF19445">
    <property type="entry name" value="eIF3h_C"/>
    <property type="match status" value="1"/>
</dbReference>
<reference evidence="17" key="1">
    <citation type="submission" date="2020-11" db="EMBL/GenBank/DDBJ databases">
        <authorList>
            <person name="Tran Van P."/>
        </authorList>
    </citation>
    <scope>NUCLEOTIDE SEQUENCE</scope>
</reference>
<keyword evidence="4 12" id="KW-0396">Initiation factor</keyword>
<keyword evidence="15" id="KW-1133">Transmembrane helix</keyword>
<dbReference type="PROSITE" id="PS50082">
    <property type="entry name" value="WD_REPEATS_2"/>
    <property type="match status" value="1"/>
</dbReference>
<evidence type="ECO:0000256" key="4">
    <source>
        <dbReference type="ARBA" id="ARBA00022540"/>
    </source>
</evidence>
<comment type="similarity">
    <text evidence="12">Belongs to the eIF-3 subunit H family.</text>
</comment>
<dbReference type="InterPro" id="IPR027524">
    <property type="entry name" value="eIF3h"/>
</dbReference>
<sequence length="1602" mass="179878">MTTGKKNLSSLIKKYKCFDDVPGPLRLPVIGSLWKYFPTIGNYTFKRLHVTSKLRRAEFGDTVRERLGATEILSIYNVEDVEKVFKEDGKFPRRKSHSALAKYRNENPERYNNAGLLAANGEEWWRIRSELQKPLAKISCIRSYLPQMNEVVEDFTAKLGKSEKLEDLLSRLSLEIVGVVFLDVRFGCLSETSRDRTDMIIAAAFSSLDCVMKTELSFPWWQWFPTKTYKQLCEAQDFLYDVAVELVSKKEAELKAKRADEQSMSVLEDYLCNPRLDRKDVASMISDALFAGIDTTAFSTSFLLYLVATHPRVQEKLFEESKRVLPEKSSPLRAESLSMIPYTRAVVKESMRLFPISIGIGRLAHEDGSTTLSGVEIPANTVLVTQNFDMSRQKENFSEPLEFRPERFLKGNAEKCNPFVSLPFGHGPRACIGRRLAEQELYLILLKMVRKYEISWPSSEKMDCITRLINAPDVPLTFKFDGREMPESSVAIHDVWFLKPTRGCVVKCVSADDSSDRVAVVRASGNVEIWRAASNPYHEITLHPDLTREELAPKPNEVAEEYEWVTAVLWCRGRLFAIGTHGFLFELLLDRFHCVGHFVGVGFGIPTCFATNGFEIVAGTHNGHTVLLTLTENAPTIERNLAELGSCRVTCVALWQKVVVASMSNASIAVIHLETRRVTWLSKPVPRQSVDAVVFYDRNTVVSGHSDGKVVMWNLNTMSILHSFESFRAGVTCLSVVPSKMVFASGVDPVIQCFSPSDRSGPAAKQRRIRSQEAASDAIMRNSYAPPSWIATLGLKFHGRHVTSLSSSRSWTVSGSANGELFFFRAPNSSWLQEHIQNFPALPDESEICLLRSIRCLLANSDGNLMVWPLDAVDFEENMGTGIGMDVLVPERLQRTSIAFPKGRERKTGGVSGIAALEDGSVIVRLVGGHPNFYSWEGPTNPTNAKKMAIDEESIEIFPSQRIFSFRGGFLSVTDVGGVQLISCDDGKITASPFFDVLRLKDEGLSNTLCTAAAVAETSCTAAINSVDGRTYVVNPVTQQIVFKVPRIQIPITALAFNPLTSNLLAAFANRSILEFGSQCEKDNNLMTEWSNSWVPPEWWKLRPGPAVRKVVPSGEKALICDGDTIFLLSQDISSHQFADIPWNGREMSVDVFPVRAIVIVAVLACAIAFLIVFLVFRALRGRSGFQRTVKANLADFGATRSTRRCHLVDNDSDNELYEGESSLNGGLSAETKRKIDVAVFDAESCSWDQDAAMLMPLCIDLLNFSLGLRRPRRRRRFFLGQIELVQIDGLAVLKIIKHCHEETSGTLDVAQGVLLGLVVDNKLEITNSFPFPRHPDETMDEEDYQLEMMRNLRKINIDHFHVGWYQSTQQGNFLSPTVLESQFTYQMAIAESVVLIYDPAKTSRGFLSLRAFKLSPEAVKLYKEEDFSPEKVKNLQLSFEHLLKEIRVVIKNSHLVNALLLELQEAIPPTEKPCDYLDLGTTGVLEKHLRNMMDCVDELAQEVNKYNLYQRQVMKQFQMKQQFIQRRTVENEARVARGEAALPEDDVNKQFKPIPSPSRKEALITSGQVLSYCDQISQFSSQALGKWFLSECLQEARSKAN</sequence>
<dbReference type="InterPro" id="IPR000555">
    <property type="entry name" value="JAMM/MPN+_dom"/>
</dbReference>
<evidence type="ECO:0000313" key="17">
    <source>
        <dbReference type="EMBL" id="CAD7274454.1"/>
    </source>
</evidence>
<dbReference type="InterPro" id="IPR015943">
    <property type="entry name" value="WD40/YVTN_repeat-like_dom_sf"/>
</dbReference>
<evidence type="ECO:0000256" key="15">
    <source>
        <dbReference type="SAM" id="Phobius"/>
    </source>
</evidence>
<evidence type="ECO:0000256" key="2">
    <source>
        <dbReference type="ARBA" id="ARBA00010617"/>
    </source>
</evidence>
<dbReference type="PANTHER" id="PTHR24279:SF120">
    <property type="entry name" value="CYTOCHROME P450"/>
    <property type="match status" value="1"/>
</dbReference>
<evidence type="ECO:0000256" key="3">
    <source>
        <dbReference type="ARBA" id="ARBA00022490"/>
    </source>
</evidence>